<evidence type="ECO:0000313" key="3">
    <source>
        <dbReference type="EMBL" id="MES0834942.1"/>
    </source>
</evidence>
<reference evidence="3 4" key="1">
    <citation type="submission" date="2024-06" db="EMBL/GenBank/DDBJ databases">
        <authorList>
            <person name="Bataeva Y.V."/>
            <person name="Grigorian L.N."/>
            <person name="Solomentsev V.I."/>
        </authorList>
    </citation>
    <scope>NUCLEOTIDE SEQUENCE [LARGE SCALE GENOMIC DNA]</scope>
    <source>
        <strain evidence="4">SCPM-O-B-12605 (RCAM04882)</strain>
    </source>
</reference>
<organism evidence="3 4">
    <name type="scientific">Nocardiopsis tropica</name>
    <dbReference type="NCBI Taxonomy" id="109330"/>
    <lineage>
        <taxon>Bacteria</taxon>
        <taxon>Bacillati</taxon>
        <taxon>Actinomycetota</taxon>
        <taxon>Actinomycetes</taxon>
        <taxon>Streptosporangiales</taxon>
        <taxon>Nocardiopsidaceae</taxon>
        <taxon>Nocardiopsis</taxon>
    </lineage>
</organism>
<keyword evidence="2" id="KW-1133">Transmembrane helix</keyword>
<evidence type="ECO:0000256" key="2">
    <source>
        <dbReference type="SAM" id="Phobius"/>
    </source>
</evidence>
<dbReference type="EMBL" id="JBEQNB010000007">
    <property type="protein sequence ID" value="MES0834942.1"/>
    <property type="molecule type" value="Genomic_DNA"/>
</dbReference>
<gene>
    <name evidence="3" type="ORF">ABUK86_14265</name>
</gene>
<keyword evidence="2" id="KW-0472">Membrane</keyword>
<evidence type="ECO:0000256" key="1">
    <source>
        <dbReference type="SAM" id="MobiDB-lite"/>
    </source>
</evidence>
<comment type="caution">
    <text evidence="3">The sequence shown here is derived from an EMBL/GenBank/DDBJ whole genome shotgun (WGS) entry which is preliminary data.</text>
</comment>
<evidence type="ECO:0000313" key="4">
    <source>
        <dbReference type="Proteomes" id="UP001432401"/>
    </source>
</evidence>
<protein>
    <submittedName>
        <fullName evidence="3">Uncharacterized protein</fullName>
    </submittedName>
</protein>
<dbReference type="RefSeq" id="WP_352984054.1">
    <property type="nucleotide sequence ID" value="NZ_JBEQNA010000009.1"/>
</dbReference>
<feature type="transmembrane region" description="Helical" evidence="2">
    <location>
        <begin position="20"/>
        <end position="48"/>
    </location>
</feature>
<accession>A0ABV1ZV01</accession>
<sequence length="250" mass="26313">MVDEKAPPAKQGLHGWRAAAAVFGCGSLAAFGVFGVVVALLGTFLSALSSGVGSEGRADAGAVAARPSSPREEFLAEDFDLCEIIDSISAIQLSLTSGSEAPRDESIDGGTPAEDDLVRSGECGGIVRPESPYVVPWEFEFTYRAVIYSPEGDRDSLAEADMAEWSAAVEGSGISLEESGSLDMVDEAYYFYGFPEEGSGNAYVVLGRKRSGIFMLNLTAEDGASPAEFSHEVMKLDSRLDNDLGSMIPG</sequence>
<keyword evidence="4" id="KW-1185">Reference proteome</keyword>
<name>A0ABV1ZV01_9ACTN</name>
<keyword evidence="2" id="KW-0812">Transmembrane</keyword>
<proteinExistence type="predicted"/>
<dbReference type="Proteomes" id="UP001432401">
    <property type="component" value="Unassembled WGS sequence"/>
</dbReference>
<feature type="region of interest" description="Disordered" evidence="1">
    <location>
        <begin position="97"/>
        <end position="118"/>
    </location>
</feature>